<evidence type="ECO:0000313" key="4">
    <source>
        <dbReference type="Proteomes" id="UP000190539"/>
    </source>
</evidence>
<dbReference type="SUPFAM" id="SSF52309">
    <property type="entry name" value="N-(deoxy)ribosyltransferase-like"/>
    <property type="match status" value="1"/>
</dbReference>
<dbReference type="EMBL" id="MVFC01000010">
    <property type="protein sequence ID" value="OON79170.1"/>
    <property type="molecule type" value="Genomic_DNA"/>
</dbReference>
<dbReference type="STRING" id="83656.B1H18_14435"/>
<feature type="signal peptide" evidence="2">
    <location>
        <begin position="1"/>
        <end position="32"/>
    </location>
</feature>
<evidence type="ECO:0000256" key="2">
    <source>
        <dbReference type="SAM" id="SignalP"/>
    </source>
</evidence>
<evidence type="ECO:0000313" key="3">
    <source>
        <dbReference type="EMBL" id="OON79170.1"/>
    </source>
</evidence>
<dbReference type="Proteomes" id="UP000190539">
    <property type="component" value="Unassembled WGS sequence"/>
</dbReference>
<evidence type="ECO:0000256" key="1">
    <source>
        <dbReference type="SAM" id="MobiDB-lite"/>
    </source>
</evidence>
<feature type="chain" id="PRO_5010736904" description="Secreted protein" evidence="2">
    <location>
        <begin position="33"/>
        <end position="300"/>
    </location>
</feature>
<reference evidence="3 4" key="1">
    <citation type="submission" date="2017-02" db="EMBL/GenBank/DDBJ databases">
        <title>Draft Genome Sequence of Streptomyces tsukubaensis F601, a Producer of the immunosuppressant tacrolimus FK506.</title>
        <authorList>
            <person name="Zong G."/>
            <person name="Zhong C."/>
            <person name="Fu J."/>
            <person name="Qin R."/>
            <person name="Cao G."/>
        </authorList>
    </citation>
    <scope>NUCLEOTIDE SEQUENCE [LARGE SCALE GENOMIC DNA]</scope>
    <source>
        <strain evidence="3 4">F601</strain>
    </source>
</reference>
<protein>
    <recommendedName>
        <fullName evidence="5">Secreted protein</fullName>
    </recommendedName>
</protein>
<dbReference type="AlphaFoldDB" id="A0A1V4A9I2"/>
<keyword evidence="2" id="KW-0732">Signal</keyword>
<organism evidence="3 4">
    <name type="scientific">Streptomyces tsukubensis</name>
    <dbReference type="NCBI Taxonomy" id="83656"/>
    <lineage>
        <taxon>Bacteria</taxon>
        <taxon>Bacillati</taxon>
        <taxon>Actinomycetota</taxon>
        <taxon>Actinomycetes</taxon>
        <taxon>Kitasatosporales</taxon>
        <taxon>Streptomycetaceae</taxon>
        <taxon>Streptomyces</taxon>
    </lineage>
</organism>
<dbReference type="RefSeq" id="WP_077968316.1">
    <property type="nucleotide sequence ID" value="NZ_CP045178.1"/>
</dbReference>
<sequence>MRATPKRLLSRLLPYLAAVLAAGVLTAPGAHAADIPTRDQVRAAIGAGAPSTSFFWSGRDQWEQSVAPRTEKIAVTRGQNGATLAMRLAAGGLRPPEAELHTPETVEFWNFASKEFAAQASGKVWFVRGTSLRPDNTWEAVEFPALKANPKVTCVFRIDVNVASEEHLLHGDPARCADERVVDQAKATCGIWRDAGWPHPAPPARVTTTTASTGRDAVDERRLVGGRATPPWAPATRAYSVEPAPTGTDRTHWLDEHARLDVRFTHPTGTTVAHTRLRDHQGRVLDDDFTCPATSTRSDL</sequence>
<name>A0A1V4A9I2_9ACTN</name>
<keyword evidence="4" id="KW-1185">Reference proteome</keyword>
<feature type="compositionally biased region" description="Low complexity" evidence="1">
    <location>
        <begin position="227"/>
        <end position="238"/>
    </location>
</feature>
<gene>
    <name evidence="3" type="ORF">B1H18_14435</name>
</gene>
<accession>A0A1V4A9I2</accession>
<dbReference type="OrthoDB" id="4745173at2"/>
<comment type="caution">
    <text evidence="3">The sequence shown here is derived from an EMBL/GenBank/DDBJ whole genome shotgun (WGS) entry which is preliminary data.</text>
</comment>
<proteinExistence type="predicted"/>
<evidence type="ECO:0008006" key="5">
    <source>
        <dbReference type="Google" id="ProtNLM"/>
    </source>
</evidence>
<feature type="region of interest" description="Disordered" evidence="1">
    <location>
        <begin position="226"/>
        <end position="246"/>
    </location>
</feature>